<protein>
    <submittedName>
        <fullName evidence="3">Beta-lactamase family protein</fullName>
    </submittedName>
</protein>
<comment type="caution">
    <text evidence="3">The sequence shown here is derived from an EMBL/GenBank/DDBJ whole genome shotgun (WGS) entry which is preliminary data.</text>
</comment>
<evidence type="ECO:0000259" key="2">
    <source>
        <dbReference type="Pfam" id="PF00144"/>
    </source>
</evidence>
<feature type="region of interest" description="Disordered" evidence="1">
    <location>
        <begin position="214"/>
        <end position="245"/>
    </location>
</feature>
<dbReference type="InterPro" id="IPR012338">
    <property type="entry name" value="Beta-lactam/transpept-like"/>
</dbReference>
<proteinExistence type="predicted"/>
<gene>
    <name evidence="3" type="ORF">IHE55_11125</name>
</gene>
<dbReference type="Gene3D" id="3.40.710.10">
    <property type="entry name" value="DD-peptidase/beta-lactamase superfamily"/>
    <property type="match status" value="1"/>
</dbReference>
<dbReference type="EMBL" id="JACYXC010000001">
    <property type="protein sequence ID" value="MBH5335314.1"/>
    <property type="molecule type" value="Genomic_DNA"/>
</dbReference>
<dbReference type="InterPro" id="IPR001466">
    <property type="entry name" value="Beta-lactam-related"/>
</dbReference>
<accession>A0ABS0NJN8</accession>
<dbReference type="Pfam" id="PF00144">
    <property type="entry name" value="Beta-lactamase"/>
    <property type="match status" value="1"/>
</dbReference>
<sequence length="358" mass="37178">MADRGGPVAAAAAPPDLGPELRRLVERGPAPGGAVLVVSGGRGRFAAAGVSDLATGRPVGRADHFRAGSLTKTFLATVVLQLVAEGRLGLDDPVEEHLPGLLRGPGHGGRTVTIRQLLDHTSGLYDYTRDPALARRLFGAGFAAHRFDSHTPRGLVRTALAHPPVFGPPGGGWAYSNTDYTVLGLVVERVTGRGYAAEARRRIIEPLGLTGTSFPGTRPTLPRPHGRGYAAGAAGGAPRDVTEFDPSSAGAAGELVSTLDDLARFHRALLGGELLPPSGLARMRDTGPSRGRYGMGLFPVTLPCGRVWGHNGTINGSSVLLVGSASGDRVLVHRLNHTAAPDRAAERALLRRAFCGGG</sequence>
<dbReference type="SUPFAM" id="SSF56601">
    <property type="entry name" value="beta-lactamase/transpeptidase-like"/>
    <property type="match status" value="1"/>
</dbReference>
<dbReference type="InterPro" id="IPR050491">
    <property type="entry name" value="AmpC-like"/>
</dbReference>
<name>A0ABS0NJN8_9ACTN</name>
<evidence type="ECO:0000313" key="3">
    <source>
        <dbReference type="EMBL" id="MBH5335314.1"/>
    </source>
</evidence>
<dbReference type="PANTHER" id="PTHR46825:SF7">
    <property type="entry name" value="D-ALANYL-D-ALANINE CARBOXYPEPTIDASE"/>
    <property type="match status" value="1"/>
</dbReference>
<keyword evidence="4" id="KW-1185">Reference proteome</keyword>
<feature type="domain" description="Beta-lactamase-related" evidence="2">
    <location>
        <begin position="21"/>
        <end position="339"/>
    </location>
</feature>
<dbReference type="Proteomes" id="UP000807371">
    <property type="component" value="Unassembled WGS sequence"/>
</dbReference>
<reference evidence="3 4" key="1">
    <citation type="submission" date="2020-09" db="EMBL/GenBank/DDBJ databases">
        <title>Biosynthesis of the nuclear factor of activated T cells inhibitor NFAT-133 and its congeners in Streptomyces pactum.</title>
        <authorList>
            <person name="Zhou W."/>
            <person name="Posri P."/>
            <person name="Abugrain M.E."/>
            <person name="Weisberg A.J."/>
            <person name="Chang J.H."/>
            <person name="Mahmud T."/>
        </authorList>
    </citation>
    <scope>NUCLEOTIDE SEQUENCE [LARGE SCALE GENOMIC DNA]</scope>
    <source>
        <strain evidence="3 4">ATCC 27456</strain>
    </source>
</reference>
<evidence type="ECO:0000313" key="4">
    <source>
        <dbReference type="Proteomes" id="UP000807371"/>
    </source>
</evidence>
<feature type="compositionally biased region" description="Low complexity" evidence="1">
    <location>
        <begin position="227"/>
        <end position="239"/>
    </location>
</feature>
<dbReference type="PANTHER" id="PTHR46825">
    <property type="entry name" value="D-ALANYL-D-ALANINE-CARBOXYPEPTIDASE/ENDOPEPTIDASE AMPH"/>
    <property type="match status" value="1"/>
</dbReference>
<evidence type="ECO:0000256" key="1">
    <source>
        <dbReference type="SAM" id="MobiDB-lite"/>
    </source>
</evidence>
<organism evidence="3 4">
    <name type="scientific">Streptomyces pactum</name>
    <dbReference type="NCBI Taxonomy" id="68249"/>
    <lineage>
        <taxon>Bacteria</taxon>
        <taxon>Bacillati</taxon>
        <taxon>Actinomycetota</taxon>
        <taxon>Actinomycetes</taxon>
        <taxon>Kitasatosporales</taxon>
        <taxon>Streptomycetaceae</taxon>
        <taxon>Streptomyces</taxon>
    </lineage>
</organism>